<keyword evidence="1" id="KW-1133">Transmembrane helix</keyword>
<sequence>MNPTTTDPRTDLHSGFTAALESLRKYTIIAIVAWTVLIAIAITWTIYDQRNREFDTALGVARAYFQKDQSVRQWGATQGGVYVKISEHTQPNPHLKNLPHRDVTTDAGQKLTLMNPAYMIRQINERFSRMHNDYIHITSLDPLHEENEPDDWEGSVLKTFVQESDEVAQIVDFRGQPTLRMMRPMVTKQRCLKCHEQHGYKVGDIRGGVSIAIPMAPYRKDSSEQLLLIGTTHGGIWLCGLLGIGFYTRRARTHLEDRQDAIQSLARASNYNRSVIGALGEGLLGFDQMGRLTFLNPAAEQLLGWKENELLGKSIHGFIHYLKINGEPCREDECPMLAVLHSGESHTSRDDQFMNRERIALPISYIATPLFDETRVVGGVVAFQDITEQKQSLQRIEYLAHHDSLTDLPNRVAFLEAVDNGLANARRYGHGLALLYLDLDNFGVINDSAGHTTGDELLRQVAKRLRHEIRQPDFVARQGGDEFLILMVPVIKDQQIEDIASQLALNATALAQRVLDVMHDPFLVDGSTYYIKTSIGISLFPEDAKDRVELLKNADAAMYTAKGDGRDTYALYAGDLAQRIQYRHMLQTGLNQALIKDEFRLVYQPIVDLNDGRILAVEALLRLKSATLGDVSPVEFIPVAEECGLILPIGRWVLQTACKQMAEWYAMDLELRVAVNLSTLQLQREDLESTVLQALEDAQIPASMLILEITEGATLHASPIVIDRLQRLHELGIGLCLDDFGTGYSSLSRLKNLPVDTLKIDKSFVDGVVTEQDDEQIVLTTIELAKNLNKRALAEGIESREQWQCLVRNGCQRGQGYFFSRPVDAAAIEEMVRNGGHWNRPQEVKKA</sequence>
<dbReference type="InterPro" id="IPR000014">
    <property type="entry name" value="PAS"/>
</dbReference>
<evidence type="ECO:0000259" key="4">
    <source>
        <dbReference type="PROSITE" id="PS50887"/>
    </source>
</evidence>
<dbReference type="InterPro" id="IPR000160">
    <property type="entry name" value="GGDEF_dom"/>
</dbReference>
<dbReference type="InterPro" id="IPR029787">
    <property type="entry name" value="Nucleotide_cyclase"/>
</dbReference>
<dbReference type="EMBL" id="JAHHGM010000025">
    <property type="protein sequence ID" value="MBT2990993.1"/>
    <property type="molecule type" value="Genomic_DNA"/>
</dbReference>
<feature type="transmembrane region" description="Helical" evidence="1">
    <location>
        <begin position="26"/>
        <end position="47"/>
    </location>
</feature>
<dbReference type="SUPFAM" id="SSF55785">
    <property type="entry name" value="PYP-like sensor domain (PAS domain)"/>
    <property type="match status" value="1"/>
</dbReference>
<dbReference type="SMART" id="SM00052">
    <property type="entry name" value="EAL"/>
    <property type="match status" value="1"/>
</dbReference>
<feature type="domain" description="PAS" evidence="2">
    <location>
        <begin position="268"/>
        <end position="320"/>
    </location>
</feature>
<dbReference type="SMART" id="SM00267">
    <property type="entry name" value="GGDEF"/>
    <property type="match status" value="1"/>
</dbReference>
<dbReference type="InterPro" id="IPR001633">
    <property type="entry name" value="EAL_dom"/>
</dbReference>
<dbReference type="Gene3D" id="3.30.450.20">
    <property type="entry name" value="PAS domain"/>
    <property type="match status" value="1"/>
</dbReference>
<dbReference type="InterPro" id="IPR052155">
    <property type="entry name" value="Biofilm_reg_signaling"/>
</dbReference>
<dbReference type="Pfam" id="PF11845">
    <property type="entry name" value="Tll0287-like"/>
    <property type="match status" value="1"/>
</dbReference>
<dbReference type="InterPro" id="IPR021796">
    <property type="entry name" value="Tll0287-like_dom"/>
</dbReference>
<dbReference type="Pfam" id="PF13426">
    <property type="entry name" value="PAS_9"/>
    <property type="match status" value="1"/>
</dbReference>
<dbReference type="SUPFAM" id="SSF141868">
    <property type="entry name" value="EAL domain-like"/>
    <property type="match status" value="1"/>
</dbReference>
<feature type="domain" description="GGDEF" evidence="4">
    <location>
        <begin position="430"/>
        <end position="574"/>
    </location>
</feature>
<comment type="caution">
    <text evidence="5">The sequence shown here is derived from an EMBL/GenBank/DDBJ whole genome shotgun (WGS) entry which is preliminary data.</text>
</comment>
<dbReference type="PROSITE" id="PS50112">
    <property type="entry name" value="PAS"/>
    <property type="match status" value="1"/>
</dbReference>
<dbReference type="CDD" id="cd01948">
    <property type="entry name" value="EAL"/>
    <property type="match status" value="1"/>
</dbReference>
<evidence type="ECO:0000313" key="5">
    <source>
        <dbReference type="EMBL" id="MBT2990993.1"/>
    </source>
</evidence>
<dbReference type="Gene3D" id="3.30.450.290">
    <property type="match status" value="1"/>
</dbReference>
<dbReference type="AlphaFoldDB" id="A0A944QUE5"/>
<dbReference type="Pfam" id="PF00990">
    <property type="entry name" value="GGDEF"/>
    <property type="match status" value="1"/>
</dbReference>
<evidence type="ECO:0000313" key="6">
    <source>
        <dbReference type="Proteomes" id="UP000770889"/>
    </source>
</evidence>
<evidence type="ECO:0000259" key="3">
    <source>
        <dbReference type="PROSITE" id="PS50883"/>
    </source>
</evidence>
<dbReference type="SMART" id="SM00091">
    <property type="entry name" value="PAS"/>
    <property type="match status" value="1"/>
</dbReference>
<organism evidence="5 6">
    <name type="scientific">Candidatus Thiodiazotropha taylori</name>
    <dbReference type="NCBI Taxonomy" id="2792791"/>
    <lineage>
        <taxon>Bacteria</taxon>
        <taxon>Pseudomonadati</taxon>
        <taxon>Pseudomonadota</taxon>
        <taxon>Gammaproteobacteria</taxon>
        <taxon>Chromatiales</taxon>
        <taxon>Sedimenticolaceae</taxon>
        <taxon>Candidatus Thiodiazotropha</taxon>
    </lineage>
</organism>
<evidence type="ECO:0000259" key="2">
    <source>
        <dbReference type="PROSITE" id="PS50112"/>
    </source>
</evidence>
<reference evidence="5 6" key="1">
    <citation type="submission" date="2021-05" db="EMBL/GenBank/DDBJ databases">
        <title>Genetic and Functional Diversity in Clade A Lucinid endosymbionts from the Bahamas.</title>
        <authorList>
            <person name="Giani N.M."/>
            <person name="Engel A.S."/>
            <person name="Campbell B.J."/>
        </authorList>
    </citation>
    <scope>NUCLEOTIDE SEQUENCE [LARGE SCALE GENOMIC DNA]</scope>
    <source>
        <strain evidence="5">LUC16012Gg_MoonRockCtena</strain>
    </source>
</reference>
<dbReference type="CDD" id="cd00130">
    <property type="entry name" value="PAS"/>
    <property type="match status" value="1"/>
</dbReference>
<dbReference type="InterPro" id="IPR035965">
    <property type="entry name" value="PAS-like_dom_sf"/>
</dbReference>
<feature type="transmembrane region" description="Helical" evidence="1">
    <location>
        <begin position="226"/>
        <end position="247"/>
    </location>
</feature>
<protein>
    <submittedName>
        <fullName evidence="5">EAL domain-containing protein</fullName>
    </submittedName>
</protein>
<keyword evidence="1" id="KW-0472">Membrane</keyword>
<proteinExistence type="predicted"/>
<dbReference type="NCBIfam" id="TIGR00254">
    <property type="entry name" value="GGDEF"/>
    <property type="match status" value="1"/>
</dbReference>
<dbReference type="Gene3D" id="3.30.70.270">
    <property type="match status" value="1"/>
</dbReference>
<dbReference type="Pfam" id="PF00563">
    <property type="entry name" value="EAL"/>
    <property type="match status" value="1"/>
</dbReference>
<dbReference type="PROSITE" id="PS50883">
    <property type="entry name" value="EAL"/>
    <property type="match status" value="1"/>
</dbReference>
<keyword evidence="1" id="KW-0812">Transmembrane</keyword>
<dbReference type="Proteomes" id="UP000770889">
    <property type="component" value="Unassembled WGS sequence"/>
</dbReference>
<dbReference type="PROSITE" id="PS50887">
    <property type="entry name" value="GGDEF"/>
    <property type="match status" value="1"/>
</dbReference>
<dbReference type="Gene3D" id="3.20.20.450">
    <property type="entry name" value="EAL domain"/>
    <property type="match status" value="1"/>
</dbReference>
<accession>A0A944QUE5</accession>
<feature type="domain" description="EAL" evidence="3">
    <location>
        <begin position="583"/>
        <end position="836"/>
    </location>
</feature>
<dbReference type="NCBIfam" id="TIGR00229">
    <property type="entry name" value="sensory_box"/>
    <property type="match status" value="1"/>
</dbReference>
<name>A0A944QUE5_9GAMM</name>
<dbReference type="InterPro" id="IPR043128">
    <property type="entry name" value="Rev_trsase/Diguanyl_cyclase"/>
</dbReference>
<dbReference type="PANTHER" id="PTHR44757:SF2">
    <property type="entry name" value="BIOFILM ARCHITECTURE MAINTENANCE PROTEIN MBAA"/>
    <property type="match status" value="1"/>
</dbReference>
<dbReference type="PANTHER" id="PTHR44757">
    <property type="entry name" value="DIGUANYLATE CYCLASE DGCP"/>
    <property type="match status" value="1"/>
</dbReference>
<evidence type="ECO:0000256" key="1">
    <source>
        <dbReference type="SAM" id="Phobius"/>
    </source>
</evidence>
<gene>
    <name evidence="5" type="ORF">KME65_18705</name>
</gene>
<dbReference type="InterPro" id="IPR035919">
    <property type="entry name" value="EAL_sf"/>
</dbReference>
<dbReference type="SUPFAM" id="SSF55073">
    <property type="entry name" value="Nucleotide cyclase"/>
    <property type="match status" value="1"/>
</dbReference>
<dbReference type="CDD" id="cd01949">
    <property type="entry name" value="GGDEF"/>
    <property type="match status" value="1"/>
</dbReference>